<sequence>MNRIGDQKIPKVVIDTNVLITTINRKNPEFEIYKSFENKLFEWVVSTEILAEYDEQLSDFYSKTTSNLVFDILCTATNASFAEPFFRWGIIHEDPDDNKFSDLAISVAADALITFDQHFQVFKD</sequence>
<keyword evidence="3" id="KW-1185">Reference proteome</keyword>
<dbReference type="Pfam" id="PF13470">
    <property type="entry name" value="PIN_3"/>
    <property type="match status" value="1"/>
</dbReference>
<dbReference type="InterPro" id="IPR029060">
    <property type="entry name" value="PIN-like_dom_sf"/>
</dbReference>
<dbReference type="InterPro" id="IPR002850">
    <property type="entry name" value="PIN_toxin-like"/>
</dbReference>
<evidence type="ECO:0000313" key="2">
    <source>
        <dbReference type="EMBL" id="MBY5951374.1"/>
    </source>
</evidence>
<dbReference type="InterPro" id="IPR002716">
    <property type="entry name" value="PIN_dom"/>
</dbReference>
<feature type="domain" description="PIN" evidence="1">
    <location>
        <begin position="10"/>
        <end position="121"/>
    </location>
</feature>
<dbReference type="SUPFAM" id="SSF88723">
    <property type="entry name" value="PIN domain-like"/>
    <property type="match status" value="1"/>
</dbReference>
<proteinExistence type="predicted"/>
<dbReference type="NCBIfam" id="TIGR00305">
    <property type="entry name" value="putative toxin-antitoxin system toxin component, PIN family"/>
    <property type="match status" value="1"/>
</dbReference>
<evidence type="ECO:0000313" key="3">
    <source>
        <dbReference type="Proteomes" id="UP000766609"/>
    </source>
</evidence>
<protein>
    <submittedName>
        <fullName evidence="2">Toxin-antitoxin system toxin component, PIN family</fullName>
    </submittedName>
</protein>
<reference evidence="2 3" key="1">
    <citation type="submission" date="2021-06" db="EMBL/GenBank/DDBJ databases">
        <title>44 bacteria genomes isolated from Dapeng, Shenzhen.</title>
        <authorList>
            <person name="Zheng W."/>
            <person name="Yu S."/>
            <person name="Huang Y."/>
        </authorList>
    </citation>
    <scope>NUCLEOTIDE SEQUENCE [LARGE SCALE GENOMIC DNA]</scope>
    <source>
        <strain evidence="2 3">DP5N14-6</strain>
    </source>
</reference>
<dbReference type="Proteomes" id="UP000766609">
    <property type="component" value="Unassembled WGS sequence"/>
</dbReference>
<accession>A0ABS7N4W1</accession>
<dbReference type="PANTHER" id="PTHR34610">
    <property type="entry name" value="SSL7007 PROTEIN"/>
    <property type="match status" value="1"/>
</dbReference>
<dbReference type="EMBL" id="JAHVHP010000002">
    <property type="protein sequence ID" value="MBY5951374.1"/>
    <property type="molecule type" value="Genomic_DNA"/>
</dbReference>
<dbReference type="SMART" id="SM00670">
    <property type="entry name" value="PINc"/>
    <property type="match status" value="1"/>
</dbReference>
<dbReference type="PANTHER" id="PTHR34610:SF3">
    <property type="entry name" value="SSL7007 PROTEIN"/>
    <property type="match status" value="1"/>
</dbReference>
<comment type="caution">
    <text evidence="2">The sequence shown here is derived from an EMBL/GenBank/DDBJ whole genome shotgun (WGS) entry which is preliminary data.</text>
</comment>
<name>A0ABS7N4W1_9BACT</name>
<organism evidence="2 3">
    <name type="scientific">Algoriphagus marincola</name>
    <dbReference type="NCBI Taxonomy" id="264027"/>
    <lineage>
        <taxon>Bacteria</taxon>
        <taxon>Pseudomonadati</taxon>
        <taxon>Bacteroidota</taxon>
        <taxon>Cytophagia</taxon>
        <taxon>Cytophagales</taxon>
        <taxon>Cyclobacteriaceae</taxon>
        <taxon>Algoriphagus</taxon>
    </lineage>
</organism>
<gene>
    <name evidence="2" type="ORF">KUV23_10340</name>
</gene>
<dbReference type="RefSeq" id="WP_222584071.1">
    <property type="nucleotide sequence ID" value="NZ_JAHVHP010000002.1"/>
</dbReference>
<evidence type="ECO:0000259" key="1">
    <source>
        <dbReference type="SMART" id="SM00670"/>
    </source>
</evidence>